<dbReference type="Proteomes" id="UP000071927">
    <property type="component" value="Unassembled WGS sequence"/>
</dbReference>
<dbReference type="InterPro" id="IPR000905">
    <property type="entry name" value="Gcp-like_dom"/>
</dbReference>
<keyword evidence="2" id="KW-0378">Hydrolase</keyword>
<evidence type="ECO:0000313" key="2">
    <source>
        <dbReference type="EMBL" id="KXU09803.1"/>
    </source>
</evidence>
<dbReference type="PATRIC" id="fig|315405.12.peg.599"/>
<evidence type="ECO:0000313" key="3">
    <source>
        <dbReference type="Proteomes" id="UP000071927"/>
    </source>
</evidence>
<dbReference type="PANTHER" id="PTHR11735">
    <property type="entry name" value="TRNA N6-ADENOSINE THREONYLCARBAMOYLTRANSFERASE"/>
    <property type="match status" value="1"/>
</dbReference>
<dbReference type="NCBIfam" id="TIGR03725">
    <property type="entry name" value="T6A_YeaZ"/>
    <property type="match status" value="1"/>
</dbReference>
<evidence type="ECO:0000259" key="1">
    <source>
        <dbReference type="Pfam" id="PF00814"/>
    </source>
</evidence>
<dbReference type="GO" id="GO:0006508">
    <property type="term" value="P:proteolysis"/>
    <property type="evidence" value="ECO:0007669"/>
    <property type="project" value="UniProtKB-KW"/>
</dbReference>
<dbReference type="InterPro" id="IPR043129">
    <property type="entry name" value="ATPase_NBD"/>
</dbReference>
<dbReference type="InterPro" id="IPR022496">
    <property type="entry name" value="T6A_TsaB"/>
</dbReference>
<reference evidence="2 3" key="1">
    <citation type="submission" date="2016-01" db="EMBL/GenBank/DDBJ databases">
        <title>Highly variable Streptococcus oralis are common among viridans streptococci isolated from primates.</title>
        <authorList>
            <person name="Denapaite D."/>
            <person name="Rieger M."/>
            <person name="Koendgen S."/>
            <person name="Brueckner R."/>
            <person name="Ochigava I."/>
            <person name="Kappeler P."/>
            <person name="Maetz-Rensing K."/>
            <person name="Leendertz F."/>
            <person name="Hakenbeck R."/>
        </authorList>
    </citation>
    <scope>NUCLEOTIDE SEQUENCE [LARGE SCALE GENOMIC DNA]</scope>
    <source>
        <strain evidence="2 3">DD03</strain>
    </source>
</reference>
<dbReference type="AlphaFoldDB" id="A0A139R4Z9"/>
<dbReference type="EMBL" id="LQXV01000131">
    <property type="protein sequence ID" value="KXU09803.1"/>
    <property type="molecule type" value="Genomic_DNA"/>
</dbReference>
<dbReference type="GO" id="GO:0005829">
    <property type="term" value="C:cytosol"/>
    <property type="evidence" value="ECO:0007669"/>
    <property type="project" value="TreeGrafter"/>
</dbReference>
<dbReference type="Pfam" id="PF00814">
    <property type="entry name" value="TsaD"/>
    <property type="match status" value="1"/>
</dbReference>
<dbReference type="PANTHER" id="PTHR11735:SF11">
    <property type="entry name" value="TRNA THREONYLCARBAMOYLADENOSINE BIOSYNTHESIS PROTEIN TSAB"/>
    <property type="match status" value="1"/>
</dbReference>
<name>A0A139R4Z9_9STRE</name>
<dbReference type="Gene3D" id="3.30.420.40">
    <property type="match status" value="2"/>
</dbReference>
<proteinExistence type="predicted"/>
<feature type="domain" description="Gcp-like" evidence="1">
    <location>
        <begin position="32"/>
        <end position="172"/>
    </location>
</feature>
<keyword evidence="2" id="KW-0645">Protease</keyword>
<dbReference type="GO" id="GO:0002949">
    <property type="term" value="P:tRNA threonylcarbamoyladenosine modification"/>
    <property type="evidence" value="ECO:0007669"/>
    <property type="project" value="InterPro"/>
</dbReference>
<comment type="caution">
    <text evidence="2">The sequence shown here is derived from an EMBL/GenBank/DDBJ whole genome shotgun (WGS) entry which is preliminary data.</text>
</comment>
<dbReference type="SUPFAM" id="SSF53067">
    <property type="entry name" value="Actin-like ATPase domain"/>
    <property type="match status" value="2"/>
</dbReference>
<sequence length="230" mass="25013">MMKVLAFDTSSKALSVAILDGKNLLADVTVNIKKNHSITLMPAIDFLMASVDLQPSDLDRIVVAQGPGSYTGLRVAVATAKTLAYTLNIELVGVSSLYALAAAADFDGLVVPIMDARRNNVYAGFYKNGQLVKADQHMSFTAVLEAVKAEAKVMFVGEVDNFRDQIEKALPQAVILPVLPSAYAIGEYGQSLEPADVDSFVPNYLKRVEAEENWLKTHKEDSTADYVKRI</sequence>
<gene>
    <name evidence="2" type="ORF">SGADD03_00475</name>
</gene>
<organism evidence="2 3">
    <name type="scientific">Streptococcus gallolyticus</name>
    <dbReference type="NCBI Taxonomy" id="315405"/>
    <lineage>
        <taxon>Bacteria</taxon>
        <taxon>Bacillati</taxon>
        <taxon>Bacillota</taxon>
        <taxon>Bacilli</taxon>
        <taxon>Lactobacillales</taxon>
        <taxon>Streptococcaceae</taxon>
        <taxon>Streptococcus</taxon>
    </lineage>
</organism>
<dbReference type="GO" id="GO:0008233">
    <property type="term" value="F:peptidase activity"/>
    <property type="evidence" value="ECO:0007669"/>
    <property type="project" value="UniProtKB-KW"/>
</dbReference>
<accession>A0A139R4Z9</accession>
<dbReference type="CDD" id="cd24032">
    <property type="entry name" value="ASKHA_NBD_TsaB"/>
    <property type="match status" value="1"/>
</dbReference>
<protein>
    <submittedName>
        <fullName evidence="2">Inactive metal-dependent protease, putative molecular chaperone</fullName>
    </submittedName>
</protein>